<gene>
    <name evidence="2" type="ORF">QBC41DRAFT_309215</name>
</gene>
<dbReference type="EMBL" id="JAULSY010000001">
    <property type="protein sequence ID" value="KAK0674636.1"/>
    <property type="molecule type" value="Genomic_DNA"/>
</dbReference>
<reference evidence="2" key="1">
    <citation type="submission" date="2023-06" db="EMBL/GenBank/DDBJ databases">
        <title>Genome-scale phylogeny and comparative genomics of the fungal order Sordariales.</title>
        <authorList>
            <consortium name="Lawrence Berkeley National Laboratory"/>
            <person name="Hensen N."/>
            <person name="Bonometti L."/>
            <person name="Westerberg I."/>
            <person name="Brannstrom I.O."/>
            <person name="Guillou S."/>
            <person name="Cros-Aarteil S."/>
            <person name="Calhoun S."/>
            <person name="Haridas S."/>
            <person name="Kuo A."/>
            <person name="Mondo S."/>
            <person name="Pangilinan J."/>
            <person name="Riley R."/>
            <person name="Labutti K."/>
            <person name="Andreopoulos B."/>
            <person name="Lipzen A."/>
            <person name="Chen C."/>
            <person name="Yanf M."/>
            <person name="Daum C."/>
            <person name="Ng V."/>
            <person name="Clum A."/>
            <person name="Steindorff A."/>
            <person name="Ohm R."/>
            <person name="Martin F."/>
            <person name="Silar P."/>
            <person name="Natvig D."/>
            <person name="Lalanne C."/>
            <person name="Gautier V."/>
            <person name="Ament-Velasquez S.L."/>
            <person name="Kruys A."/>
            <person name="Hutchinson M.I."/>
            <person name="Powell A.J."/>
            <person name="Barry K."/>
            <person name="Miller A.N."/>
            <person name="Grigoriev I.V."/>
            <person name="Debuchy R."/>
            <person name="Gladieux P."/>
            <person name="Thoren M.H."/>
            <person name="Johannesson H."/>
        </authorList>
    </citation>
    <scope>NUCLEOTIDE SEQUENCE</scope>
    <source>
        <strain evidence="2">CBS 307.81</strain>
    </source>
</reference>
<feature type="region of interest" description="Disordered" evidence="1">
    <location>
        <begin position="147"/>
        <end position="192"/>
    </location>
</feature>
<accession>A0AA39ZP61</accession>
<organism evidence="2 3">
    <name type="scientific">Cercophora samala</name>
    <dbReference type="NCBI Taxonomy" id="330535"/>
    <lineage>
        <taxon>Eukaryota</taxon>
        <taxon>Fungi</taxon>
        <taxon>Dikarya</taxon>
        <taxon>Ascomycota</taxon>
        <taxon>Pezizomycotina</taxon>
        <taxon>Sordariomycetes</taxon>
        <taxon>Sordariomycetidae</taxon>
        <taxon>Sordariales</taxon>
        <taxon>Lasiosphaeriaceae</taxon>
        <taxon>Cercophora</taxon>
    </lineage>
</organism>
<name>A0AA39ZP61_9PEZI</name>
<comment type="caution">
    <text evidence="2">The sequence shown here is derived from an EMBL/GenBank/DDBJ whole genome shotgun (WGS) entry which is preliminary data.</text>
</comment>
<evidence type="ECO:0000313" key="2">
    <source>
        <dbReference type="EMBL" id="KAK0674636.1"/>
    </source>
</evidence>
<protein>
    <submittedName>
        <fullName evidence="2">Uncharacterized protein</fullName>
    </submittedName>
</protein>
<sequence>MTAAGHDRAGVFISTLHRALFPLSKLTRLIQPFQNPQITRTSKHNMAGKISFWRRHGTSSQTATTTVPAPRTDTVTITVPAAVTYRVRLSTENPQPKSVQVIPGITTIGELKKSIAKEFKIPAVRLRQNLVENDIVTKHIDHRKGPLIVDVVTPRPESPPAYDSKLDDEPPSTQTAPSLSSPATPAAEASLSRPGEYEYNVYSNEAIEQLDCQRNIISRAAPKNARTFTAHVNQNRATAGKQDNFNLDAESLMVLVNAGIFSKEEARAAFVPAGQVA</sequence>
<dbReference type="Proteomes" id="UP001174997">
    <property type="component" value="Unassembled WGS sequence"/>
</dbReference>
<evidence type="ECO:0000313" key="3">
    <source>
        <dbReference type="Proteomes" id="UP001174997"/>
    </source>
</evidence>
<keyword evidence="3" id="KW-1185">Reference proteome</keyword>
<proteinExistence type="predicted"/>
<evidence type="ECO:0000256" key="1">
    <source>
        <dbReference type="SAM" id="MobiDB-lite"/>
    </source>
</evidence>
<dbReference type="AlphaFoldDB" id="A0AA39ZP61"/>
<feature type="compositionally biased region" description="Low complexity" evidence="1">
    <location>
        <begin position="171"/>
        <end position="192"/>
    </location>
</feature>